<sequence length="788" mass="91005">MASVELGNATSTIFNVNKEKYGPTRVFTHPKDSTSTASGWSPTGHLPKGASLKTIEEEKRIEEFQRLMLYNFTVRELVDLDVVSGRILEGSLTIPIHPIFSKNVWEQYGERPLDWPQQTPEVTKGGWYFLTNSNVLNAMMPVLTLASAFLSRMHAVPFLDALLLGPRNPMDQLSSSLPLPTGLCTFWRRNQATSSANNFAECQKAFSTAMKKLHKKIKWGFALGHHLPWDEVPVQGSGCLGVTHEGKDSYDRDIIWVIIDQRLCDLLLRTDLTSGEKAGAQYLLAIVMCHELTHALWYAIQDHNLNESYEPFFEDSPQCELGYEMENSVFGGLIEPVFHAPAAPFAYAMGSTYPNYGSIGQRVPKTLIMNKARPYNDQIFCYFISIQTFEDIRNQTFWDTAIRQYGFSVIHARSIKHGWKNDFAPDWDDVDEYGVPDFQAGQIRRTSNLKGVTLEMYSELTEAATSYHAKQLPAVRKASFKVLEAIIGSAAKEEQFYDFTQSQEDTLWEVREAFVSLREARDTNDELEHERLALELIEMLDQAIVNHTESFILLEKSETLRGGEKFRDRRATLFRWNVGTRRLLNDLFTLIDEVPNREGDLKATFSKLTCLLCKLEYVRLQIFPPTSTWKFQLENTAEGIKELEKWPNNFFQEELTEIHFMSTLWSAAEKFDSAQCHNLAEGRLQANRGASTLSFYCRFLCVNLLTINTDVFMGQNWKERKEKVDDMLSWLEKMQDGCTEFWRDSFVLWGDWLRRIGGMSEEEQRWEEEEKIRMEKILLERRKRRIRY</sequence>
<evidence type="ECO:0000256" key="1">
    <source>
        <dbReference type="SAM" id="Coils"/>
    </source>
</evidence>
<dbReference type="EMBL" id="JAPEIS010000001">
    <property type="protein sequence ID" value="KAJ8071725.1"/>
    <property type="molecule type" value="Genomic_DNA"/>
</dbReference>
<evidence type="ECO:0000313" key="2">
    <source>
        <dbReference type="EMBL" id="KAJ8071725.1"/>
    </source>
</evidence>
<organism evidence="2 3">
    <name type="scientific">Sclerotinia nivalis</name>
    <dbReference type="NCBI Taxonomy" id="352851"/>
    <lineage>
        <taxon>Eukaryota</taxon>
        <taxon>Fungi</taxon>
        <taxon>Dikarya</taxon>
        <taxon>Ascomycota</taxon>
        <taxon>Pezizomycotina</taxon>
        <taxon>Leotiomycetes</taxon>
        <taxon>Helotiales</taxon>
        <taxon>Sclerotiniaceae</taxon>
        <taxon>Sclerotinia</taxon>
    </lineage>
</organism>
<dbReference type="OrthoDB" id="10254945at2759"/>
<comment type="caution">
    <text evidence="2">The sequence shown here is derived from an EMBL/GenBank/DDBJ whole genome shotgun (WGS) entry which is preliminary data.</text>
</comment>
<gene>
    <name evidence="2" type="ORF">OCU04_002041</name>
</gene>
<keyword evidence="3" id="KW-1185">Reference proteome</keyword>
<keyword evidence="1" id="KW-0175">Coiled coil</keyword>
<reference evidence="2" key="1">
    <citation type="submission" date="2022-11" db="EMBL/GenBank/DDBJ databases">
        <title>Genome Resource of Sclerotinia nivalis Strain SnTB1, a Plant Pathogen Isolated from American Ginseng.</title>
        <authorList>
            <person name="Fan S."/>
        </authorList>
    </citation>
    <scope>NUCLEOTIDE SEQUENCE</scope>
    <source>
        <strain evidence="2">SnTB1</strain>
    </source>
</reference>
<evidence type="ECO:0000313" key="3">
    <source>
        <dbReference type="Proteomes" id="UP001152300"/>
    </source>
</evidence>
<dbReference type="AlphaFoldDB" id="A0A9X0AZS5"/>
<accession>A0A9X0AZS5</accession>
<dbReference type="Proteomes" id="UP001152300">
    <property type="component" value="Unassembled WGS sequence"/>
</dbReference>
<protein>
    <submittedName>
        <fullName evidence="2">Uncharacterized protein</fullName>
    </submittedName>
</protein>
<name>A0A9X0AZS5_9HELO</name>
<feature type="coiled-coil region" evidence="1">
    <location>
        <begin position="510"/>
        <end position="537"/>
    </location>
</feature>
<proteinExistence type="predicted"/>